<comment type="caution">
    <text evidence="3">The sequence shown here is derived from an EMBL/GenBank/DDBJ whole genome shotgun (WGS) entry which is preliminary data.</text>
</comment>
<evidence type="ECO:0000313" key="4">
    <source>
        <dbReference type="Proteomes" id="UP000245702"/>
    </source>
</evidence>
<feature type="domain" description="Zinc-ribbon" evidence="2">
    <location>
        <begin position="6"/>
        <end position="27"/>
    </location>
</feature>
<accession>A0ABP2C2K0</accession>
<name>A0ABP2C2K0_9FIRM</name>
<reference evidence="3 4" key="1">
    <citation type="submission" date="2016-01" db="EMBL/GenBank/DDBJ databases">
        <authorList>
            <person name="Brown R."/>
        </authorList>
    </citation>
    <scope>NUCLEOTIDE SEQUENCE [LARGE SCALE GENOMIC DNA]</scope>
    <source>
        <strain evidence="3">Sporomusa sphaeroides DSM 2875</strain>
    </source>
</reference>
<protein>
    <submittedName>
        <fullName evidence="3">Helix-turn-helix domain protein</fullName>
    </submittedName>
</protein>
<proteinExistence type="predicted"/>
<dbReference type="InterPro" id="IPR041657">
    <property type="entry name" value="HTH_17"/>
</dbReference>
<dbReference type="Pfam" id="PF13240">
    <property type="entry name" value="Zn_Ribbon_1"/>
    <property type="match status" value="1"/>
</dbReference>
<dbReference type="InterPro" id="IPR026870">
    <property type="entry name" value="Zinc_ribbon_dom"/>
</dbReference>
<dbReference type="RefSeq" id="WP_075755289.1">
    <property type="nucleotide sequence ID" value="NZ_CP146991.1"/>
</dbReference>
<feature type="domain" description="Helix-turn-helix" evidence="1">
    <location>
        <begin position="48"/>
        <end position="96"/>
    </location>
</feature>
<evidence type="ECO:0000313" key="3">
    <source>
        <dbReference type="EMBL" id="CVK17539.1"/>
    </source>
</evidence>
<keyword evidence="4" id="KW-1185">Reference proteome</keyword>
<sequence length="101" mass="11855">MLEKIYCLECRTELTTKAKFCPECGKPAPKPEPIQPKAQEQKQFPPIMNIEQVAEFLCISKCHVYRLIKNEGLPYFPVSQHKRFIADEIMQWAKSRQIMNK</sequence>
<organism evidence="3 4">
    <name type="scientific">Sporomusa sphaeroides DSM 2875</name>
    <dbReference type="NCBI Taxonomy" id="1337886"/>
    <lineage>
        <taxon>Bacteria</taxon>
        <taxon>Bacillati</taxon>
        <taxon>Bacillota</taxon>
        <taxon>Negativicutes</taxon>
        <taxon>Selenomonadales</taxon>
        <taxon>Sporomusaceae</taxon>
        <taxon>Sporomusa</taxon>
    </lineage>
</organism>
<dbReference type="Pfam" id="PF12728">
    <property type="entry name" value="HTH_17"/>
    <property type="match status" value="1"/>
</dbReference>
<evidence type="ECO:0000259" key="1">
    <source>
        <dbReference type="Pfam" id="PF12728"/>
    </source>
</evidence>
<dbReference type="Proteomes" id="UP000245702">
    <property type="component" value="Unassembled WGS sequence"/>
</dbReference>
<evidence type="ECO:0000259" key="2">
    <source>
        <dbReference type="Pfam" id="PF13240"/>
    </source>
</evidence>
<gene>
    <name evidence="3" type="ORF">SSPH_00173</name>
</gene>
<dbReference type="EMBL" id="FCOW01000001">
    <property type="protein sequence ID" value="CVK17539.1"/>
    <property type="molecule type" value="Genomic_DNA"/>
</dbReference>